<evidence type="ECO:0000256" key="1">
    <source>
        <dbReference type="SAM" id="MobiDB-lite"/>
    </source>
</evidence>
<dbReference type="Proteomes" id="UP000663873">
    <property type="component" value="Unassembled WGS sequence"/>
</dbReference>
<feature type="compositionally biased region" description="Basic and acidic residues" evidence="1">
    <location>
        <begin position="18"/>
        <end position="33"/>
    </location>
</feature>
<protein>
    <submittedName>
        <fullName evidence="2">Uncharacterized protein</fullName>
    </submittedName>
</protein>
<reference evidence="2" key="1">
    <citation type="submission" date="2021-02" db="EMBL/GenBank/DDBJ databases">
        <authorList>
            <person name="Nowell W R."/>
        </authorList>
    </citation>
    <scope>NUCLEOTIDE SEQUENCE</scope>
</reference>
<proteinExistence type="predicted"/>
<dbReference type="AlphaFoldDB" id="A0A822A9U9"/>
<feature type="non-terminal residue" evidence="2">
    <location>
        <position position="1"/>
    </location>
</feature>
<name>A0A822A9U9_9BILA</name>
<evidence type="ECO:0000313" key="2">
    <source>
        <dbReference type="EMBL" id="CAF4999088.1"/>
    </source>
</evidence>
<feature type="region of interest" description="Disordered" evidence="1">
    <location>
        <begin position="1"/>
        <end position="33"/>
    </location>
</feature>
<gene>
    <name evidence="2" type="ORF">UJA718_LOCUS50176</name>
</gene>
<organism evidence="2 3">
    <name type="scientific">Rotaria socialis</name>
    <dbReference type="NCBI Taxonomy" id="392032"/>
    <lineage>
        <taxon>Eukaryota</taxon>
        <taxon>Metazoa</taxon>
        <taxon>Spiralia</taxon>
        <taxon>Gnathifera</taxon>
        <taxon>Rotifera</taxon>
        <taxon>Eurotatoria</taxon>
        <taxon>Bdelloidea</taxon>
        <taxon>Philodinida</taxon>
        <taxon>Philodinidae</taxon>
        <taxon>Rotaria</taxon>
    </lineage>
</organism>
<dbReference type="EMBL" id="CAJOBP010109831">
    <property type="protein sequence ID" value="CAF4999088.1"/>
    <property type="molecule type" value="Genomic_DNA"/>
</dbReference>
<accession>A0A822A9U9</accession>
<evidence type="ECO:0000313" key="3">
    <source>
        <dbReference type="Proteomes" id="UP000663873"/>
    </source>
</evidence>
<sequence>KAEENNRKRKSRWGNHSVKQEPSEYKFVEQIHE</sequence>
<keyword evidence="3" id="KW-1185">Reference proteome</keyword>
<feature type="non-terminal residue" evidence="2">
    <location>
        <position position="33"/>
    </location>
</feature>
<comment type="caution">
    <text evidence="2">The sequence shown here is derived from an EMBL/GenBank/DDBJ whole genome shotgun (WGS) entry which is preliminary data.</text>
</comment>